<protein>
    <submittedName>
        <fullName evidence="1">Uncharacterized protein</fullName>
    </submittedName>
</protein>
<proteinExistence type="predicted"/>
<name>A0ABT0U6R2_9BACT</name>
<evidence type="ECO:0000313" key="2">
    <source>
        <dbReference type="Proteomes" id="UP001202961"/>
    </source>
</evidence>
<gene>
    <name evidence="1" type="ORF">NB063_17950</name>
</gene>
<reference evidence="1 2" key="1">
    <citation type="journal article" date="2022" name="Syst. Appl. Microbiol.">
        <title>Rhodopirellula aestuarii sp. nov., a novel member of the genus Rhodopirellula isolated from brackish sediments collected in the Tagus River estuary, Portugal.</title>
        <authorList>
            <person name="Vitorino I.R."/>
            <person name="Klimek D."/>
            <person name="Calusinska M."/>
            <person name="Lobo-da-Cunha A."/>
            <person name="Vasconcelos V."/>
            <person name="Lage O.M."/>
        </authorList>
    </citation>
    <scope>NUCLEOTIDE SEQUENCE [LARGE SCALE GENOMIC DNA]</scope>
    <source>
        <strain evidence="1 2">ICT_H3.1</strain>
    </source>
</reference>
<keyword evidence="2" id="KW-1185">Reference proteome</keyword>
<dbReference type="EMBL" id="JAMQBK010000046">
    <property type="protein sequence ID" value="MCM2372497.1"/>
    <property type="molecule type" value="Genomic_DNA"/>
</dbReference>
<dbReference type="Proteomes" id="UP001202961">
    <property type="component" value="Unassembled WGS sequence"/>
</dbReference>
<sequence length="91" mass="10481">MIGFSLQSLDLPKMRLQVESKLCELGSLEPREFPLTQREVVRRGKTCAIYFCLHGPRSVKLTAIADFKTRSMVFYGSDGVRRETVSWDQLR</sequence>
<accession>A0ABT0U6R2</accession>
<organism evidence="1 2">
    <name type="scientific">Aporhodopirellula aestuarii</name>
    <dbReference type="NCBI Taxonomy" id="2950107"/>
    <lineage>
        <taxon>Bacteria</taxon>
        <taxon>Pseudomonadati</taxon>
        <taxon>Planctomycetota</taxon>
        <taxon>Planctomycetia</taxon>
        <taxon>Pirellulales</taxon>
        <taxon>Pirellulaceae</taxon>
        <taxon>Aporhodopirellula</taxon>
    </lineage>
</organism>
<dbReference type="RefSeq" id="WP_250930125.1">
    <property type="nucleotide sequence ID" value="NZ_JAMQBK010000046.1"/>
</dbReference>
<comment type="caution">
    <text evidence="1">The sequence shown here is derived from an EMBL/GenBank/DDBJ whole genome shotgun (WGS) entry which is preliminary data.</text>
</comment>
<evidence type="ECO:0000313" key="1">
    <source>
        <dbReference type="EMBL" id="MCM2372497.1"/>
    </source>
</evidence>